<evidence type="ECO:0000313" key="3">
    <source>
        <dbReference type="Proteomes" id="UP000182762"/>
    </source>
</evidence>
<keyword evidence="3" id="KW-1185">Reference proteome</keyword>
<feature type="transmembrane region" description="Helical" evidence="1">
    <location>
        <begin position="30"/>
        <end position="55"/>
    </location>
</feature>
<accession>A0A1I6BU95</accession>
<keyword evidence="1" id="KW-0812">Transmembrane</keyword>
<dbReference type="GeneID" id="93712769"/>
<organism evidence="2 3">
    <name type="scientific">Priestia endophytica DSM 13796</name>
    <dbReference type="NCBI Taxonomy" id="1121089"/>
    <lineage>
        <taxon>Bacteria</taxon>
        <taxon>Bacillati</taxon>
        <taxon>Bacillota</taxon>
        <taxon>Bacilli</taxon>
        <taxon>Bacillales</taxon>
        <taxon>Bacillaceae</taxon>
        <taxon>Priestia</taxon>
    </lineage>
</organism>
<proteinExistence type="predicted"/>
<sequence length="90" mass="9755">MKKTLGIISLVLFLVSAVFGIREMFFVGSWLGYSVMLFLLTASLPSVIGFILSFFTKKGALKVVGMLGNGAIMFLTVVLPLAANIVWPLQ</sequence>
<evidence type="ECO:0000256" key="1">
    <source>
        <dbReference type="SAM" id="Phobius"/>
    </source>
</evidence>
<dbReference type="EMBL" id="FOXX01000014">
    <property type="protein sequence ID" value="SFQ84538.1"/>
    <property type="molecule type" value="Genomic_DNA"/>
</dbReference>
<dbReference type="Proteomes" id="UP000182762">
    <property type="component" value="Unassembled WGS sequence"/>
</dbReference>
<comment type="caution">
    <text evidence="2">The sequence shown here is derived from an EMBL/GenBank/DDBJ whole genome shotgun (WGS) entry which is preliminary data.</text>
</comment>
<gene>
    <name evidence="2" type="ORF">SAMN02745910_04210</name>
</gene>
<keyword evidence="1" id="KW-1133">Transmembrane helix</keyword>
<keyword evidence="1" id="KW-0472">Membrane</keyword>
<name>A0A1I6BU95_9BACI</name>
<dbReference type="RefSeq" id="WP_061803111.1">
    <property type="nucleotide sequence ID" value="NZ_FOXX01000014.1"/>
</dbReference>
<reference evidence="2 3" key="1">
    <citation type="submission" date="2016-10" db="EMBL/GenBank/DDBJ databases">
        <authorList>
            <person name="Varghese N."/>
            <person name="Submissions S."/>
        </authorList>
    </citation>
    <scope>NUCLEOTIDE SEQUENCE [LARGE SCALE GENOMIC DNA]</scope>
    <source>
        <strain evidence="2 3">DSM 13796</strain>
    </source>
</reference>
<protein>
    <submittedName>
        <fullName evidence="2">Uncharacterized protein</fullName>
    </submittedName>
</protein>
<evidence type="ECO:0000313" key="2">
    <source>
        <dbReference type="EMBL" id="SFQ84538.1"/>
    </source>
</evidence>
<feature type="transmembrane region" description="Helical" evidence="1">
    <location>
        <begin position="67"/>
        <end position="87"/>
    </location>
</feature>